<dbReference type="PROSITE" id="PS50851">
    <property type="entry name" value="CHEW"/>
    <property type="match status" value="1"/>
</dbReference>
<dbReference type="GO" id="GO:0006935">
    <property type="term" value="P:chemotaxis"/>
    <property type="evidence" value="ECO:0007669"/>
    <property type="project" value="InterPro"/>
</dbReference>
<evidence type="ECO:0000313" key="3">
    <source>
        <dbReference type="EMBL" id="HFK23424.1"/>
    </source>
</evidence>
<dbReference type="InterPro" id="IPR002545">
    <property type="entry name" value="CheW-lke_dom"/>
</dbReference>
<feature type="compositionally biased region" description="Basic and acidic residues" evidence="1">
    <location>
        <begin position="17"/>
        <end position="38"/>
    </location>
</feature>
<protein>
    <submittedName>
        <fullName evidence="3">Chemotaxis protein CheW</fullName>
    </submittedName>
</protein>
<dbReference type="SMART" id="SM00260">
    <property type="entry name" value="CheW"/>
    <property type="match status" value="1"/>
</dbReference>
<feature type="region of interest" description="Disordered" evidence="1">
    <location>
        <begin position="14"/>
        <end position="38"/>
    </location>
</feature>
<organism evidence="3">
    <name type="scientific">candidate division WOR-3 bacterium</name>
    <dbReference type="NCBI Taxonomy" id="2052148"/>
    <lineage>
        <taxon>Bacteria</taxon>
        <taxon>Bacteria division WOR-3</taxon>
    </lineage>
</organism>
<accession>A0A7C3N8A0</accession>
<dbReference type="PANTHER" id="PTHR22617">
    <property type="entry name" value="CHEMOTAXIS SENSOR HISTIDINE KINASE-RELATED"/>
    <property type="match status" value="1"/>
</dbReference>
<dbReference type="InterPro" id="IPR036061">
    <property type="entry name" value="CheW-like_dom_sf"/>
</dbReference>
<evidence type="ECO:0000256" key="1">
    <source>
        <dbReference type="SAM" id="MobiDB-lite"/>
    </source>
</evidence>
<dbReference type="EMBL" id="DSTT01000002">
    <property type="protein sequence ID" value="HFK23424.1"/>
    <property type="molecule type" value="Genomic_DNA"/>
</dbReference>
<reference evidence="3" key="1">
    <citation type="journal article" date="2020" name="mSystems">
        <title>Genome- and Community-Level Interaction Insights into Carbon Utilization and Element Cycling Functions of Hydrothermarchaeota in Hydrothermal Sediment.</title>
        <authorList>
            <person name="Zhou Z."/>
            <person name="Liu Y."/>
            <person name="Xu W."/>
            <person name="Pan J."/>
            <person name="Luo Z.H."/>
            <person name="Li M."/>
        </authorList>
    </citation>
    <scope>NUCLEOTIDE SEQUENCE [LARGE SCALE GENOMIC DNA]</scope>
    <source>
        <strain evidence="3">SpSt-464</strain>
    </source>
</reference>
<dbReference type="GO" id="GO:0005829">
    <property type="term" value="C:cytosol"/>
    <property type="evidence" value="ECO:0007669"/>
    <property type="project" value="TreeGrafter"/>
</dbReference>
<dbReference type="InterPro" id="IPR039315">
    <property type="entry name" value="CheW"/>
</dbReference>
<gene>
    <name evidence="3" type="ORF">ENS15_02045</name>
</gene>
<dbReference type="AlphaFoldDB" id="A0A7C3N8A0"/>
<evidence type="ECO:0000259" key="2">
    <source>
        <dbReference type="PROSITE" id="PS50851"/>
    </source>
</evidence>
<dbReference type="Pfam" id="PF01584">
    <property type="entry name" value="CheW"/>
    <property type="match status" value="1"/>
</dbReference>
<feature type="domain" description="CheW-like" evidence="2">
    <location>
        <begin position="96"/>
        <end position="238"/>
    </location>
</feature>
<dbReference type="GO" id="GO:0007165">
    <property type="term" value="P:signal transduction"/>
    <property type="evidence" value="ECO:0007669"/>
    <property type="project" value="InterPro"/>
</dbReference>
<dbReference type="SUPFAM" id="SSF50341">
    <property type="entry name" value="CheW-like"/>
    <property type="match status" value="1"/>
</dbReference>
<dbReference type="Gene3D" id="2.40.50.180">
    <property type="entry name" value="CheA-289, Domain 4"/>
    <property type="match status" value="1"/>
</dbReference>
<comment type="caution">
    <text evidence="3">The sequence shown here is derived from an EMBL/GenBank/DDBJ whole genome shotgun (WGS) entry which is preliminary data.</text>
</comment>
<dbReference type="Gene3D" id="2.30.30.40">
    <property type="entry name" value="SH3 Domains"/>
    <property type="match status" value="1"/>
</dbReference>
<name>A0A7C3N8A0_UNCW3</name>
<feature type="region of interest" description="Disordered" evidence="1">
    <location>
        <begin position="53"/>
        <end position="94"/>
    </location>
</feature>
<sequence length="249" mass="29332">MKKKIDLSSLFNVGKTKSKDDKEKEKVEERKEVTKSEDEKLIEKEEIKDLKVDEKNSKPLKDDFSEGRENPEQKVESEYFSKDENSLKREDDSEEEKEYVSFKLNEEEYGIDSDLVRQIIKYKDPLDIGMKSKSFFGVLNDKEGFLPLFDLREKFGLKVNRRSENGSIVIMKLDELRIGFYVDKLIGIVKLEKPDIKSIPPFLPENKLEYIEGVGIFKNEKRIIIILNYLTLFSQEEIKELKKIPEIYR</sequence>
<dbReference type="PANTHER" id="PTHR22617:SF23">
    <property type="entry name" value="CHEMOTAXIS PROTEIN CHEW"/>
    <property type="match status" value="1"/>
</dbReference>
<feature type="compositionally biased region" description="Basic and acidic residues" evidence="1">
    <location>
        <begin position="53"/>
        <end position="91"/>
    </location>
</feature>
<proteinExistence type="predicted"/>